<dbReference type="EMBL" id="JARBHB010000002">
    <property type="protein sequence ID" value="KAJ8893815.1"/>
    <property type="molecule type" value="Genomic_DNA"/>
</dbReference>
<proteinExistence type="predicted"/>
<feature type="domain" description="DDE-1" evidence="2">
    <location>
        <begin position="154"/>
        <end position="238"/>
    </location>
</feature>
<dbReference type="InterPro" id="IPR004875">
    <property type="entry name" value="DDE_SF_endonuclease_dom"/>
</dbReference>
<evidence type="ECO:0000259" key="2">
    <source>
        <dbReference type="Pfam" id="PF03184"/>
    </source>
</evidence>
<name>A0ABQ9IC92_9NEOP</name>
<dbReference type="Proteomes" id="UP001159363">
    <property type="component" value="Chromosome 2"/>
</dbReference>
<organism evidence="3 4">
    <name type="scientific">Dryococelus australis</name>
    <dbReference type="NCBI Taxonomy" id="614101"/>
    <lineage>
        <taxon>Eukaryota</taxon>
        <taxon>Metazoa</taxon>
        <taxon>Ecdysozoa</taxon>
        <taxon>Arthropoda</taxon>
        <taxon>Hexapoda</taxon>
        <taxon>Insecta</taxon>
        <taxon>Pterygota</taxon>
        <taxon>Neoptera</taxon>
        <taxon>Polyneoptera</taxon>
        <taxon>Phasmatodea</taxon>
        <taxon>Verophasmatodea</taxon>
        <taxon>Anareolatae</taxon>
        <taxon>Phasmatidae</taxon>
        <taxon>Eurycanthinae</taxon>
        <taxon>Dryococelus</taxon>
    </lineage>
</organism>
<accession>A0ABQ9IC92</accession>
<evidence type="ECO:0000313" key="4">
    <source>
        <dbReference type="Proteomes" id="UP001159363"/>
    </source>
</evidence>
<reference evidence="3 4" key="1">
    <citation type="submission" date="2023-02" db="EMBL/GenBank/DDBJ databases">
        <title>LHISI_Scaffold_Assembly.</title>
        <authorList>
            <person name="Stuart O.P."/>
            <person name="Cleave R."/>
            <person name="Magrath M.J.L."/>
            <person name="Mikheyev A.S."/>
        </authorList>
    </citation>
    <scope>NUCLEOTIDE SEQUENCE [LARGE SCALE GENOMIC DNA]</scope>
    <source>
        <strain evidence="3">Daus_M_001</strain>
        <tissue evidence="3">Leg muscle</tissue>
    </source>
</reference>
<gene>
    <name evidence="3" type="ORF">PR048_006416</name>
</gene>
<feature type="region of interest" description="Disordered" evidence="1">
    <location>
        <begin position="294"/>
        <end position="330"/>
    </location>
</feature>
<evidence type="ECO:0000256" key="1">
    <source>
        <dbReference type="SAM" id="MobiDB-lite"/>
    </source>
</evidence>
<sequence length="330" mass="37819">MRRALTALEEGMQFESAARQFNVLVIALKRRHKSKNMYTVNDVKTLGSKKCVFLDEQEEELVAHIVDMKGRMHGLTNLDVRSLAYQLAVKKNISHPFCNETKLAGKDWLRGFRRRLQELSLRCPESTSEVRARAFNRPIVNKFFSHLHEDGAPPRSVFACNDSGWLRMEVFSQWFDHFLANVKPTGDDPALLILDRHLSHTKNLEVIVKARQNYVSILCLPPHFKYKLQPLDVGVMRVVALFRIGHIFGESYLQACTPLNIINGFRKTGIIPYNPNVFIDVDFAAMETTEQAVLDEPDVPDESVMPDGPNEFEQNQNTVPEEQRETHFPS</sequence>
<feature type="compositionally biased region" description="Basic and acidic residues" evidence="1">
    <location>
        <begin position="321"/>
        <end position="330"/>
    </location>
</feature>
<keyword evidence="4" id="KW-1185">Reference proteome</keyword>
<dbReference type="Pfam" id="PF03184">
    <property type="entry name" value="DDE_1"/>
    <property type="match status" value="1"/>
</dbReference>
<protein>
    <recommendedName>
        <fullName evidence="2">DDE-1 domain-containing protein</fullName>
    </recommendedName>
</protein>
<evidence type="ECO:0000313" key="3">
    <source>
        <dbReference type="EMBL" id="KAJ8893815.1"/>
    </source>
</evidence>
<comment type="caution">
    <text evidence="3">The sequence shown here is derived from an EMBL/GenBank/DDBJ whole genome shotgun (WGS) entry which is preliminary data.</text>
</comment>